<accession>A0A7S3N2V3</accession>
<feature type="compositionally biased region" description="Acidic residues" evidence="1">
    <location>
        <begin position="9"/>
        <end position="28"/>
    </location>
</feature>
<keyword evidence="2" id="KW-0812">Transmembrane</keyword>
<name>A0A7S3N2V3_9SPIT</name>
<feature type="transmembrane region" description="Helical" evidence="2">
    <location>
        <begin position="158"/>
        <end position="177"/>
    </location>
</feature>
<reference evidence="3" key="1">
    <citation type="submission" date="2021-01" db="EMBL/GenBank/DDBJ databases">
        <authorList>
            <person name="Corre E."/>
            <person name="Pelletier E."/>
            <person name="Niang G."/>
            <person name="Scheremetjew M."/>
            <person name="Finn R."/>
            <person name="Kale V."/>
            <person name="Holt S."/>
            <person name="Cochrane G."/>
            <person name="Meng A."/>
            <person name="Brown T."/>
            <person name="Cohen L."/>
        </authorList>
    </citation>
    <scope>NUCLEOTIDE SEQUENCE</scope>
    <source>
        <strain evidence="3">S3</strain>
    </source>
</reference>
<evidence type="ECO:0000256" key="1">
    <source>
        <dbReference type="SAM" id="MobiDB-lite"/>
    </source>
</evidence>
<evidence type="ECO:0000256" key="2">
    <source>
        <dbReference type="SAM" id="Phobius"/>
    </source>
</evidence>
<organism evidence="3">
    <name type="scientific">Strombidium inclinatum</name>
    <dbReference type="NCBI Taxonomy" id="197538"/>
    <lineage>
        <taxon>Eukaryota</taxon>
        <taxon>Sar</taxon>
        <taxon>Alveolata</taxon>
        <taxon>Ciliophora</taxon>
        <taxon>Intramacronucleata</taxon>
        <taxon>Spirotrichea</taxon>
        <taxon>Oligotrichia</taxon>
        <taxon>Strombidiidae</taxon>
        <taxon>Strombidium</taxon>
    </lineage>
</organism>
<evidence type="ECO:0000313" key="3">
    <source>
        <dbReference type="EMBL" id="CAE0334028.1"/>
    </source>
</evidence>
<proteinExistence type="predicted"/>
<gene>
    <name evidence="3" type="ORF">SINC0208_LOCUS14666</name>
</gene>
<feature type="transmembrane region" description="Helical" evidence="2">
    <location>
        <begin position="222"/>
        <end position="248"/>
    </location>
</feature>
<dbReference type="AlphaFoldDB" id="A0A7S3N2V3"/>
<feature type="transmembrane region" description="Helical" evidence="2">
    <location>
        <begin position="183"/>
        <end position="201"/>
    </location>
</feature>
<sequence>MKQQMEAEAAAEEGEEEGAAPAEGEEGAGGEGNPDGAPASSAPKVDKESLSYILINCSPFQKINFAMIIMVYCGQLLKYAYDFYAEAQLERIVNPTGYIDFSSLSTFNNICMFLDSIIINIGSISLLKYTQQAMPGLEAIILTVTEFFKGTFKKTMTMIILTYMLFGFMSHFILSYYQYGFFYIGYALLRSCIVFLNGFIINEQRILLSSESVENLMNYNGFGLTFSTMVIVNILIRQVMINIVAIFMHNDYHSAKIIARDLQKQRRLELEEKIKSQVKKDYISEMMRQYIE</sequence>
<feature type="region of interest" description="Disordered" evidence="1">
    <location>
        <begin position="1"/>
        <end position="43"/>
    </location>
</feature>
<keyword evidence="2" id="KW-1133">Transmembrane helix</keyword>
<keyword evidence="2" id="KW-0472">Membrane</keyword>
<protein>
    <submittedName>
        <fullName evidence="3">Uncharacterized protein</fullName>
    </submittedName>
</protein>
<dbReference type="EMBL" id="HBIH01036646">
    <property type="protein sequence ID" value="CAE0334028.1"/>
    <property type="molecule type" value="Transcribed_RNA"/>
</dbReference>